<feature type="compositionally biased region" description="Polar residues" evidence="2">
    <location>
        <begin position="1"/>
        <end position="10"/>
    </location>
</feature>
<protein>
    <recommendedName>
        <fullName evidence="3">TauD/TfdA-like domain-containing protein</fullName>
    </recommendedName>
</protein>
<dbReference type="OrthoDB" id="408743at2759"/>
<feature type="domain" description="TauD/TfdA-like" evidence="3">
    <location>
        <begin position="141"/>
        <end position="449"/>
    </location>
</feature>
<evidence type="ECO:0000313" key="5">
    <source>
        <dbReference type="Proteomes" id="UP000829196"/>
    </source>
</evidence>
<feature type="region of interest" description="Disordered" evidence="2">
    <location>
        <begin position="1"/>
        <end position="29"/>
    </location>
</feature>
<feature type="compositionally biased region" description="Polar residues" evidence="2">
    <location>
        <begin position="17"/>
        <end position="29"/>
    </location>
</feature>
<dbReference type="PANTHER" id="PTHR10696:SF21">
    <property type="entry name" value="TAUD_TFDA-LIKE DOMAIN-CONTAINING PROTEIN"/>
    <property type="match status" value="1"/>
</dbReference>
<evidence type="ECO:0000313" key="4">
    <source>
        <dbReference type="EMBL" id="KAI0494353.1"/>
    </source>
</evidence>
<dbReference type="Proteomes" id="UP000829196">
    <property type="component" value="Unassembled WGS sequence"/>
</dbReference>
<dbReference type="SMR" id="A0A8T3AE61"/>
<proteinExistence type="predicted"/>
<dbReference type="PANTHER" id="PTHR10696">
    <property type="entry name" value="GAMMA-BUTYROBETAINE HYDROXYLASE-RELATED"/>
    <property type="match status" value="1"/>
</dbReference>
<dbReference type="InterPro" id="IPR003819">
    <property type="entry name" value="TauD/TfdA-like"/>
</dbReference>
<evidence type="ECO:0000259" key="3">
    <source>
        <dbReference type="Pfam" id="PF02668"/>
    </source>
</evidence>
<dbReference type="InterPro" id="IPR042098">
    <property type="entry name" value="TauD-like_sf"/>
</dbReference>
<dbReference type="Pfam" id="PF02668">
    <property type="entry name" value="TauD"/>
    <property type="match status" value="1"/>
</dbReference>
<name>A0A8T3AE61_DENNO</name>
<dbReference type="SUPFAM" id="SSF51197">
    <property type="entry name" value="Clavaminate synthase-like"/>
    <property type="match status" value="1"/>
</dbReference>
<organism evidence="4 5">
    <name type="scientific">Dendrobium nobile</name>
    <name type="common">Orchid</name>
    <dbReference type="NCBI Taxonomy" id="94219"/>
    <lineage>
        <taxon>Eukaryota</taxon>
        <taxon>Viridiplantae</taxon>
        <taxon>Streptophyta</taxon>
        <taxon>Embryophyta</taxon>
        <taxon>Tracheophyta</taxon>
        <taxon>Spermatophyta</taxon>
        <taxon>Magnoliopsida</taxon>
        <taxon>Liliopsida</taxon>
        <taxon>Asparagales</taxon>
        <taxon>Orchidaceae</taxon>
        <taxon>Epidendroideae</taxon>
        <taxon>Malaxideae</taxon>
        <taxon>Dendrobiinae</taxon>
        <taxon>Dendrobium</taxon>
    </lineage>
</organism>
<dbReference type="InterPro" id="IPR050411">
    <property type="entry name" value="AlphaKG_dependent_hydroxylases"/>
</dbReference>
<keyword evidence="5" id="KW-1185">Reference proteome</keyword>
<comment type="caution">
    <text evidence="4">The sequence shown here is derived from an EMBL/GenBank/DDBJ whole genome shotgun (WGS) entry which is preliminary data.</text>
</comment>
<gene>
    <name evidence="4" type="ORF">KFK09_024487</name>
</gene>
<reference evidence="4" key="1">
    <citation type="journal article" date="2022" name="Front. Genet.">
        <title>Chromosome-Scale Assembly of the Dendrobium nobile Genome Provides Insights Into the Molecular Mechanism of the Biosynthesis of the Medicinal Active Ingredient of Dendrobium.</title>
        <authorList>
            <person name="Xu Q."/>
            <person name="Niu S.-C."/>
            <person name="Li K.-L."/>
            <person name="Zheng P.-J."/>
            <person name="Zhang X.-J."/>
            <person name="Jia Y."/>
            <person name="Liu Y."/>
            <person name="Niu Y.-X."/>
            <person name="Yu L.-H."/>
            <person name="Chen D.-F."/>
            <person name="Zhang G.-Q."/>
        </authorList>
    </citation>
    <scope>NUCLEOTIDE SEQUENCE</scope>
    <source>
        <tissue evidence="4">Leaf</tissue>
    </source>
</reference>
<evidence type="ECO:0000256" key="1">
    <source>
        <dbReference type="ARBA" id="ARBA00023002"/>
    </source>
</evidence>
<dbReference type="Gene3D" id="3.60.130.10">
    <property type="entry name" value="Clavaminate synthase-like"/>
    <property type="match status" value="2"/>
</dbReference>
<evidence type="ECO:0000256" key="2">
    <source>
        <dbReference type="SAM" id="MobiDB-lite"/>
    </source>
</evidence>
<dbReference type="EMBL" id="JAGYWB010000017">
    <property type="protein sequence ID" value="KAI0494353.1"/>
    <property type="molecule type" value="Genomic_DNA"/>
</dbReference>
<dbReference type="GO" id="GO:0016491">
    <property type="term" value="F:oxidoreductase activity"/>
    <property type="evidence" value="ECO:0007669"/>
    <property type="project" value="UniProtKB-KW"/>
</dbReference>
<dbReference type="AlphaFoldDB" id="A0A8T3AE61"/>
<sequence>MVTPTSVTRQRSFRPRSPTNYSPSDLHRQTTVFQTPVSCQLRSSRLLSPADYGPPDLRRLLRSFLPTSPYNDLPDPNLLQITVFRTPISTSELEKKKKRRNMGAFIEGSLAEAKFIGDDIFPKTLLPSAGSNRNLAKSVIAERESLIAALRRHRALLFRGFDVASVDDFERAVEAFEWEAYEIVPGSTTRVKLSERIYTANEASVDLFINFHHEMSLVICLTNPRMLLDNFRDVGYKQDLADYLNPNFNKNIMRKPMPSKIIFCCSEPSPEKGETSIVASDEIIEKMEERMPEFMAKIAEVGLIHGSITGSDADAGTHTVLNQSWKSFLGTDDEVEAEKRARKSHFSEKLNFFSNGSAEFVYGPLNPVFEHEGKRAWHIPIHGYTDNINMATNKFGDGCAFPSEVFGIYEQLLEECCIDIKWQKGDVLLLDNLVVQHARRPGKPPRRLLASICK</sequence>
<keyword evidence="1" id="KW-0560">Oxidoreductase</keyword>
<accession>A0A8T3AE61</accession>